<organism evidence="1">
    <name type="scientific">Anguilla anguilla</name>
    <name type="common">European freshwater eel</name>
    <name type="synonym">Muraena anguilla</name>
    <dbReference type="NCBI Taxonomy" id="7936"/>
    <lineage>
        <taxon>Eukaryota</taxon>
        <taxon>Metazoa</taxon>
        <taxon>Chordata</taxon>
        <taxon>Craniata</taxon>
        <taxon>Vertebrata</taxon>
        <taxon>Euteleostomi</taxon>
        <taxon>Actinopterygii</taxon>
        <taxon>Neopterygii</taxon>
        <taxon>Teleostei</taxon>
        <taxon>Anguilliformes</taxon>
        <taxon>Anguillidae</taxon>
        <taxon>Anguilla</taxon>
    </lineage>
</organism>
<reference evidence="1" key="1">
    <citation type="submission" date="2014-11" db="EMBL/GenBank/DDBJ databases">
        <authorList>
            <person name="Amaro Gonzalez C."/>
        </authorList>
    </citation>
    <scope>NUCLEOTIDE SEQUENCE</scope>
</reference>
<evidence type="ECO:0000313" key="1">
    <source>
        <dbReference type="EMBL" id="JAH66707.1"/>
    </source>
</evidence>
<proteinExistence type="predicted"/>
<reference evidence="1" key="2">
    <citation type="journal article" date="2015" name="Fish Shellfish Immunol.">
        <title>Early steps in the European eel (Anguilla anguilla)-Vibrio vulnificus interaction in the gills: Role of the RtxA13 toxin.</title>
        <authorList>
            <person name="Callol A."/>
            <person name="Pajuelo D."/>
            <person name="Ebbesson L."/>
            <person name="Teles M."/>
            <person name="MacKenzie S."/>
            <person name="Amaro C."/>
        </authorList>
    </citation>
    <scope>NUCLEOTIDE SEQUENCE</scope>
</reference>
<name>A0A0E9ULL9_ANGAN</name>
<sequence length="19" mass="2327">MRRRRAGGRIYCQNSILIY</sequence>
<protein>
    <submittedName>
        <fullName evidence="1">Uncharacterized protein</fullName>
    </submittedName>
</protein>
<accession>A0A0E9ULL9</accession>
<dbReference type="EMBL" id="GBXM01041870">
    <property type="protein sequence ID" value="JAH66707.1"/>
    <property type="molecule type" value="Transcribed_RNA"/>
</dbReference>
<dbReference type="AlphaFoldDB" id="A0A0E9ULL9"/>